<gene>
    <name evidence="2" type="ORF">WAE96_09520</name>
</gene>
<dbReference type="Gene3D" id="1.10.390.10">
    <property type="entry name" value="Neutral Protease Domain 2"/>
    <property type="match status" value="1"/>
</dbReference>
<feature type="signal peptide" evidence="1">
    <location>
        <begin position="1"/>
        <end position="20"/>
    </location>
</feature>
<organism evidence="2 3">
    <name type="scientific">Pseudoalteromonas spongiae</name>
    <dbReference type="NCBI Taxonomy" id="298657"/>
    <lineage>
        <taxon>Bacteria</taxon>
        <taxon>Pseudomonadati</taxon>
        <taxon>Pseudomonadota</taxon>
        <taxon>Gammaproteobacteria</taxon>
        <taxon>Alteromonadales</taxon>
        <taxon>Pseudoalteromonadaceae</taxon>
        <taxon>Pseudoalteromonas</taxon>
    </lineage>
</organism>
<evidence type="ECO:0000256" key="1">
    <source>
        <dbReference type="SAM" id="SignalP"/>
    </source>
</evidence>
<protein>
    <recommendedName>
        <fullName evidence="4">Peptidase M1 membrane alanine aminopeptidase domain-containing protein</fullName>
    </recommendedName>
</protein>
<evidence type="ECO:0000313" key="3">
    <source>
        <dbReference type="Proteomes" id="UP001382455"/>
    </source>
</evidence>
<dbReference type="Proteomes" id="UP001382455">
    <property type="component" value="Unassembled WGS sequence"/>
</dbReference>
<dbReference type="InterPro" id="IPR027268">
    <property type="entry name" value="Peptidase_M4/M1_CTD_sf"/>
</dbReference>
<keyword evidence="3" id="KW-1185">Reference proteome</keyword>
<feature type="chain" id="PRO_5047024389" description="Peptidase M1 membrane alanine aminopeptidase domain-containing protein" evidence="1">
    <location>
        <begin position="21"/>
        <end position="432"/>
    </location>
</feature>
<dbReference type="EMBL" id="JBAWKS010000001">
    <property type="protein sequence ID" value="MEI4549915.1"/>
    <property type="molecule type" value="Genomic_DNA"/>
</dbReference>
<evidence type="ECO:0000313" key="2">
    <source>
        <dbReference type="EMBL" id="MEI4549915.1"/>
    </source>
</evidence>
<sequence length="432" mass="48703">MSISKTIIICLMCIAMNAVAQSKVALSINVEKQIGSNVWQVSYQLPKFTQTLDFSHLPPHFLTNHFALKGKAVVKDDSTIQLTNLNDILMLEVSDGFDVSELRFNAPFINFSNNGAFYADYFVPHSLKVAGELITRDALSVTFNITTKIKNEQNQRTRTINNVSSLNLAQFVTLTSPSNVSNHGVSFVIEPNLPNEFKVQLEQNSAKFMNYFSQQFNSPLNRDVTFLINANSNAPYIGFLGSALSNQVMFEISGQDAVQHPSKYQRTIYLTLAHEALHLWNAHFWQPSDGTPIWLYEGSADFFAYRAMVHSGLMPQSHFEYFLQQQQKECLEGVKQTALSHLESTPSIGASYPCGRVFFEMLANALNKNGFELWLEIMNVSEGRNYSVEDVYVFIERAELSDSLKHALQDILFNNKKAHDALKSIISAQSKH</sequence>
<comment type="caution">
    <text evidence="2">The sequence shown here is derived from an EMBL/GenBank/DDBJ whole genome shotgun (WGS) entry which is preliminary data.</text>
</comment>
<dbReference type="RefSeq" id="WP_336435283.1">
    <property type="nucleotide sequence ID" value="NZ_JBAWKS010000001.1"/>
</dbReference>
<dbReference type="SUPFAM" id="SSF55486">
    <property type="entry name" value="Metalloproteases ('zincins'), catalytic domain"/>
    <property type="match status" value="1"/>
</dbReference>
<accession>A0ABU8ESG9</accession>
<evidence type="ECO:0008006" key="4">
    <source>
        <dbReference type="Google" id="ProtNLM"/>
    </source>
</evidence>
<reference evidence="2 3" key="1">
    <citation type="submission" date="2023-12" db="EMBL/GenBank/DDBJ databases">
        <title>Friends and Foes: Symbiotic and Algicidal bacterial influence on Karenia brevis blooms.</title>
        <authorList>
            <person name="Fei C."/>
            <person name="Mohamed A.R."/>
            <person name="Booker A."/>
            <person name="Arshad M."/>
            <person name="Klass S."/>
            <person name="Ahn S."/>
            <person name="Gilbert P.M."/>
            <person name="Heil C.A."/>
            <person name="Martinez J.M."/>
            <person name="Amin S.A."/>
        </authorList>
    </citation>
    <scope>NUCLEOTIDE SEQUENCE [LARGE SCALE GENOMIC DNA]</scope>
    <source>
        <strain evidence="2 3">CE15</strain>
    </source>
</reference>
<proteinExistence type="predicted"/>
<name>A0ABU8ESG9_9GAMM</name>
<keyword evidence="1" id="KW-0732">Signal</keyword>